<protein>
    <recommendedName>
        <fullName evidence="2">CARD domain-containing protein</fullName>
    </recommendedName>
</protein>
<dbReference type="AlphaFoldDB" id="A0AA88YPP8"/>
<feature type="domain" description="CARD" evidence="2">
    <location>
        <begin position="1"/>
        <end position="90"/>
    </location>
</feature>
<gene>
    <name evidence="3" type="ORF">FSP39_001917</name>
</gene>
<organism evidence="3 4">
    <name type="scientific">Pinctada imbricata</name>
    <name type="common">Atlantic pearl-oyster</name>
    <name type="synonym">Pinctada martensii</name>
    <dbReference type="NCBI Taxonomy" id="66713"/>
    <lineage>
        <taxon>Eukaryota</taxon>
        <taxon>Metazoa</taxon>
        <taxon>Spiralia</taxon>
        <taxon>Lophotrochozoa</taxon>
        <taxon>Mollusca</taxon>
        <taxon>Bivalvia</taxon>
        <taxon>Autobranchia</taxon>
        <taxon>Pteriomorphia</taxon>
        <taxon>Pterioida</taxon>
        <taxon>Pterioidea</taxon>
        <taxon>Pteriidae</taxon>
        <taxon>Pinctada</taxon>
    </lineage>
</organism>
<evidence type="ECO:0000313" key="3">
    <source>
        <dbReference type="EMBL" id="KAK3105617.1"/>
    </source>
</evidence>
<evidence type="ECO:0000256" key="1">
    <source>
        <dbReference type="SAM" id="MobiDB-lite"/>
    </source>
</evidence>
<dbReference type="GO" id="GO:0070513">
    <property type="term" value="F:death domain binding"/>
    <property type="evidence" value="ECO:0007669"/>
    <property type="project" value="InterPro"/>
</dbReference>
<dbReference type="GO" id="GO:0002020">
    <property type="term" value="F:protease binding"/>
    <property type="evidence" value="ECO:0007669"/>
    <property type="project" value="InterPro"/>
</dbReference>
<accession>A0AA88YPP8</accession>
<reference evidence="3" key="1">
    <citation type="submission" date="2019-08" db="EMBL/GenBank/DDBJ databases">
        <title>The improved chromosome-level genome for the pearl oyster Pinctada fucata martensii using PacBio sequencing and Hi-C.</title>
        <authorList>
            <person name="Zheng Z."/>
        </authorList>
    </citation>
    <scope>NUCLEOTIDE SEQUENCE</scope>
    <source>
        <strain evidence="3">ZZ-2019</strain>
        <tissue evidence="3">Adductor muscle</tissue>
    </source>
</reference>
<dbReference type="SUPFAM" id="SSF47986">
    <property type="entry name" value="DEATH domain"/>
    <property type="match status" value="1"/>
</dbReference>
<dbReference type="EMBL" id="VSWD01000003">
    <property type="protein sequence ID" value="KAK3105617.1"/>
    <property type="molecule type" value="Genomic_DNA"/>
</dbReference>
<dbReference type="Gene3D" id="1.10.533.10">
    <property type="entry name" value="Death Domain, Fas"/>
    <property type="match status" value="1"/>
</dbReference>
<evidence type="ECO:0000259" key="2">
    <source>
        <dbReference type="PROSITE" id="PS50209"/>
    </source>
</evidence>
<proteinExistence type="predicted"/>
<dbReference type="CDD" id="cd01671">
    <property type="entry name" value="CARD"/>
    <property type="match status" value="1"/>
</dbReference>
<evidence type="ECO:0000313" key="4">
    <source>
        <dbReference type="Proteomes" id="UP001186944"/>
    </source>
</evidence>
<dbReference type="InterPro" id="IPR011029">
    <property type="entry name" value="DEATH-like_dom_sf"/>
</dbReference>
<feature type="region of interest" description="Disordered" evidence="1">
    <location>
        <begin position="94"/>
        <end position="128"/>
    </location>
</feature>
<dbReference type="PANTHER" id="PTHR15034">
    <property type="entry name" value="DEATH DOMAIN-CONTAINING PROTEIN CRADD"/>
    <property type="match status" value="1"/>
</dbReference>
<sequence>MDKCCTDVIKRHADELVKKMNVDRVILNLNNLKVLTDETREQLEAERSRYTKSRKLLDMLTTKGRSAFTPFRMALMKAGDFLLAKKLHENFKELSSKQEHTEQRKPLVIDLDKNDEKDESEGSKISETENSQRCMINIGDNYFAVAKMYKGELGIHNRPDTLVEGFYAKINPEYPIVNIRHYWKPDDAEDPVPTKRGVMLNKFRLDNLREVMEKMKDFVPEIEETLPCMYGDDHMNQEGMIRCRECNPFGFEDY</sequence>
<dbReference type="PANTHER" id="PTHR15034:SF5">
    <property type="entry name" value="DEATH DOMAIN-CONTAINING PROTEIN CRADD"/>
    <property type="match status" value="1"/>
</dbReference>
<feature type="compositionally biased region" description="Basic and acidic residues" evidence="1">
    <location>
        <begin position="94"/>
        <end position="127"/>
    </location>
</feature>
<dbReference type="InterPro" id="IPR001315">
    <property type="entry name" value="CARD"/>
</dbReference>
<dbReference type="PROSITE" id="PS50209">
    <property type="entry name" value="CARD"/>
    <property type="match status" value="1"/>
</dbReference>
<dbReference type="Pfam" id="PF00619">
    <property type="entry name" value="CARD"/>
    <property type="match status" value="1"/>
</dbReference>
<name>A0AA88YPP8_PINIB</name>
<keyword evidence="4" id="KW-1185">Reference proteome</keyword>
<comment type="caution">
    <text evidence="3">The sequence shown here is derived from an EMBL/GenBank/DDBJ whole genome shotgun (WGS) entry which is preliminary data.</text>
</comment>
<dbReference type="InterPro" id="IPR037939">
    <property type="entry name" value="CRADD"/>
</dbReference>
<dbReference type="Proteomes" id="UP001186944">
    <property type="component" value="Unassembled WGS sequence"/>
</dbReference>
<dbReference type="GO" id="GO:0042981">
    <property type="term" value="P:regulation of apoptotic process"/>
    <property type="evidence" value="ECO:0007669"/>
    <property type="project" value="InterPro"/>
</dbReference>